<dbReference type="InterPro" id="IPR018764">
    <property type="entry name" value="RskA_C"/>
</dbReference>
<dbReference type="EMBL" id="CP069812">
    <property type="protein sequence ID" value="QRQ93550.1"/>
    <property type="molecule type" value="Genomic_DNA"/>
</dbReference>
<evidence type="ECO:0000259" key="2">
    <source>
        <dbReference type="Pfam" id="PF10099"/>
    </source>
</evidence>
<evidence type="ECO:0000313" key="3">
    <source>
        <dbReference type="EMBL" id="QRQ93550.1"/>
    </source>
</evidence>
<organism evidence="4">
    <name type="scientific">Cupriavidus oxalaticus</name>
    <dbReference type="NCBI Taxonomy" id="96344"/>
    <lineage>
        <taxon>Bacteria</taxon>
        <taxon>Pseudomonadati</taxon>
        <taxon>Pseudomonadota</taxon>
        <taxon>Betaproteobacteria</taxon>
        <taxon>Burkholderiales</taxon>
        <taxon>Burkholderiaceae</taxon>
        <taxon>Cupriavidus</taxon>
    </lineage>
</organism>
<reference evidence="3 5" key="2">
    <citation type="submission" date="2021-02" db="EMBL/GenBank/DDBJ databases">
        <title>Complete Genome Sequence of Cupriavidus oxalaticus Strain Ox1, a Soil Oxalate-Degrading Species.</title>
        <authorList>
            <person name="Palmieri F."/>
            <person name="Udriet P."/>
            <person name="Deuasquier M."/>
            <person name="Beaudoing E."/>
            <person name="Johnson S.L."/>
            <person name="Davenport K.W."/>
            <person name="Chain P.S."/>
            <person name="Bindschedler S."/>
            <person name="Junier P."/>
        </authorList>
    </citation>
    <scope>NUCLEOTIDE SEQUENCE [LARGE SCALE GENOMIC DNA]</scope>
    <source>
        <strain evidence="3 5">Ox1</strain>
    </source>
</reference>
<evidence type="ECO:0000313" key="4">
    <source>
        <dbReference type="EMBL" id="SPC14311.1"/>
    </source>
</evidence>
<dbReference type="AlphaFoldDB" id="A0A375G3T9"/>
<evidence type="ECO:0000313" key="5">
    <source>
        <dbReference type="Proteomes" id="UP000623307"/>
    </source>
</evidence>
<protein>
    <submittedName>
        <fullName evidence="3">Anti-sigma factor</fullName>
    </submittedName>
</protein>
<reference evidence="4" key="1">
    <citation type="submission" date="2018-01" db="EMBL/GenBank/DDBJ databases">
        <authorList>
            <person name="Clerissi C."/>
        </authorList>
    </citation>
    <scope>NUCLEOTIDE SEQUENCE</scope>
    <source>
        <strain evidence="4">Cupriavidus oxalaticus LMG 2235</strain>
    </source>
</reference>
<dbReference type="GeneID" id="303493059"/>
<dbReference type="Pfam" id="PF10099">
    <property type="entry name" value="RskA_C"/>
    <property type="match status" value="1"/>
</dbReference>
<evidence type="ECO:0000256" key="1">
    <source>
        <dbReference type="SAM" id="MobiDB-lite"/>
    </source>
</evidence>
<dbReference type="Proteomes" id="UP000256862">
    <property type="component" value="Chromosome CO2235"/>
</dbReference>
<dbReference type="EMBL" id="OGUS01000121">
    <property type="protein sequence ID" value="SPC14311.1"/>
    <property type="molecule type" value="Genomic_DNA"/>
</dbReference>
<accession>A0A375G3T9</accession>
<dbReference type="OrthoDB" id="8617430at2"/>
<gene>
    <name evidence="4" type="ORF">CO2235_200167</name>
    <name evidence="3" type="ORF">JTE92_26160</name>
</gene>
<sequence>MKLAAHPELLDRLAAQYALGVLRGGARRRMEHLAREEPAVHAAILRWQDRLAGVSELQATAEPVDKVWCGIETRLGWKPPVARPAAAAVEAALAPVAEPAAEPAAGWWQRLWSAPMFWRGAAAAMAVVAVLSIGIGMQRTQQREPAPAAVIAVLNDDQAQPAMLVSWDGNARSLIVRRLDHMALSEQQVLQLWALPADGKPRSLGVIGRVPQARLAMAEPPTAAPALAVSIEPTGGSPNADGPSGPVVFKGPVLHNPP</sequence>
<dbReference type="RefSeq" id="WP_063240089.1">
    <property type="nucleotide sequence ID" value="NZ_CP069810.1"/>
</dbReference>
<name>A0A375G3T9_9BURK</name>
<dbReference type="Proteomes" id="UP000623307">
    <property type="component" value="Chromosome 2"/>
</dbReference>
<dbReference type="GO" id="GO:0005886">
    <property type="term" value="C:plasma membrane"/>
    <property type="evidence" value="ECO:0007669"/>
    <property type="project" value="InterPro"/>
</dbReference>
<feature type="domain" description="Anti-sigma K factor RskA C-terminal" evidence="2">
    <location>
        <begin position="122"/>
        <end position="247"/>
    </location>
</feature>
<keyword evidence="5" id="KW-1185">Reference proteome</keyword>
<proteinExistence type="predicted"/>
<feature type="region of interest" description="Disordered" evidence="1">
    <location>
        <begin position="233"/>
        <end position="258"/>
    </location>
</feature>